<evidence type="ECO:0000256" key="4">
    <source>
        <dbReference type="ARBA" id="ARBA00038288"/>
    </source>
</evidence>
<dbReference type="OrthoDB" id="119302at2759"/>
<dbReference type="Pfam" id="PF04950">
    <property type="entry name" value="RIBIOP_C"/>
    <property type="match status" value="1"/>
</dbReference>
<dbReference type="SMART" id="SM00785">
    <property type="entry name" value="AARP2CN"/>
    <property type="match status" value="1"/>
</dbReference>
<proteinExistence type="inferred from homology"/>
<dbReference type="GO" id="GO:0005525">
    <property type="term" value="F:GTP binding"/>
    <property type="evidence" value="ECO:0007669"/>
    <property type="project" value="TreeGrafter"/>
</dbReference>
<evidence type="ECO:0000256" key="3">
    <source>
        <dbReference type="ARBA" id="ARBA00023242"/>
    </source>
</evidence>
<protein>
    <submittedName>
        <fullName evidence="7">DUF663-domain-containing protein</fullName>
    </submittedName>
</protein>
<dbReference type="HOGENOM" id="CLU_009858_1_0_1"/>
<dbReference type="PROSITE" id="PS51714">
    <property type="entry name" value="G_BMS1"/>
    <property type="match status" value="1"/>
</dbReference>
<dbReference type="GO" id="GO:0000462">
    <property type="term" value="P:maturation of SSU-rRNA from tricistronic rRNA transcript (SSU-rRNA, 5.8S rRNA, LSU-rRNA)"/>
    <property type="evidence" value="ECO:0007669"/>
    <property type="project" value="TreeGrafter"/>
</dbReference>
<dbReference type="InterPro" id="IPR012948">
    <property type="entry name" value="AARP2CN"/>
</dbReference>
<dbReference type="PANTHER" id="PTHR12858:SF1">
    <property type="entry name" value="PRE-RRNA-PROCESSING PROTEIN TSR1 HOMOLOG"/>
    <property type="match status" value="1"/>
</dbReference>
<evidence type="ECO:0000313" key="8">
    <source>
        <dbReference type="Proteomes" id="UP000030653"/>
    </source>
</evidence>
<keyword evidence="8" id="KW-1185">Reference proteome</keyword>
<evidence type="ECO:0000256" key="5">
    <source>
        <dbReference type="SAM" id="MobiDB-lite"/>
    </source>
</evidence>
<dbReference type="Pfam" id="PF22298">
    <property type="entry name" value="Tsr1_G-like"/>
    <property type="match status" value="1"/>
</dbReference>
<organism evidence="7 8">
    <name type="scientific">Dacryopinax primogenitus (strain DJM 731)</name>
    <name type="common">Brown rot fungus</name>
    <dbReference type="NCBI Taxonomy" id="1858805"/>
    <lineage>
        <taxon>Eukaryota</taxon>
        <taxon>Fungi</taxon>
        <taxon>Dikarya</taxon>
        <taxon>Basidiomycota</taxon>
        <taxon>Agaricomycotina</taxon>
        <taxon>Dacrymycetes</taxon>
        <taxon>Dacrymycetales</taxon>
        <taxon>Dacrymycetaceae</taxon>
        <taxon>Dacryopinax</taxon>
    </lineage>
</organism>
<keyword evidence="3" id="KW-0539">Nucleus</keyword>
<evidence type="ECO:0000259" key="6">
    <source>
        <dbReference type="PROSITE" id="PS51714"/>
    </source>
</evidence>
<sequence>MWETRADRFKTSLQFLLLPYRRLYTALDACRVADYVIFALSAQTEVDSWGELCLRCLQAQALPDIVTVVPDLDEVPSKQRQDTLKSLLSFIQYFVPSQTRVFFLSPSQPSEATSTARALCEGKPKDVAWRKDRTWLVAEDAGWVAREEMKEAEEDGTGTLQVTGVIRGGRLSVDRLIHIPNFGDYQIEKITAAPHRTANVQDMDQTDEVLAEPSSDADSLISRNEPDDLMNEQTWPTEEEMRAGDEMQADADAAENTARKLKKLPKGTSSYQAAWIMDEEDEDNADEGDEEDEGDDTEEEELDEEDMGVDGPMADISEKGLNGCEVPEVEPSISAMESSRKTEVHFDLPVEEEETQLKTYLGSRNRQNKDDLEFPDEVDTPRDIPAHARFQRYRGLRSFRTSPWDPFENLPVDYAKIFQFEDYQRTRRRVLREDEHSIPEGKRVTLHLRDVPHTAFKASKSTFPFTLFALLKHEHKYSVLNFVVQRNTEYDGIVKSKDELLVCAGPRRYTAKPIYSQYVRGGGKGSNNVHKFERFLRHGLATAVSLYAPIMFGKQPCLLLRESEDPQEPHLVATGTFMNPDTKRVIAKKIILTGVPYKVHKRTATIRYMFFNPEDVRYFAPIQLHTKHGRVGHISESLGTHGYYKAHFDGPITQMDTICMSLYKRVFPRWCQLWKEPSRPVNALQDSMETED</sequence>
<dbReference type="Proteomes" id="UP000030653">
    <property type="component" value="Unassembled WGS sequence"/>
</dbReference>
<dbReference type="GO" id="GO:0005730">
    <property type="term" value="C:nucleolus"/>
    <property type="evidence" value="ECO:0007669"/>
    <property type="project" value="UniProtKB-SubCell"/>
</dbReference>
<dbReference type="InterPro" id="IPR007034">
    <property type="entry name" value="BMS1_TSR1_C"/>
</dbReference>
<dbReference type="GO" id="GO:0034511">
    <property type="term" value="F:U3 snoRNA binding"/>
    <property type="evidence" value="ECO:0007669"/>
    <property type="project" value="TreeGrafter"/>
</dbReference>
<dbReference type="GO" id="GO:0000479">
    <property type="term" value="P:endonucleolytic cleavage of tricistronic rRNA transcript (SSU-rRNA, 5.8S rRNA, LSU-rRNA)"/>
    <property type="evidence" value="ECO:0007669"/>
    <property type="project" value="TreeGrafter"/>
</dbReference>
<reference evidence="7 8" key="1">
    <citation type="journal article" date="2012" name="Science">
        <title>The Paleozoic origin of enzymatic lignin decomposition reconstructed from 31 fungal genomes.</title>
        <authorList>
            <person name="Floudas D."/>
            <person name="Binder M."/>
            <person name="Riley R."/>
            <person name="Barry K."/>
            <person name="Blanchette R.A."/>
            <person name="Henrissat B."/>
            <person name="Martinez A.T."/>
            <person name="Otillar R."/>
            <person name="Spatafora J.W."/>
            <person name="Yadav J.S."/>
            <person name="Aerts A."/>
            <person name="Benoit I."/>
            <person name="Boyd A."/>
            <person name="Carlson A."/>
            <person name="Copeland A."/>
            <person name="Coutinho P.M."/>
            <person name="de Vries R.P."/>
            <person name="Ferreira P."/>
            <person name="Findley K."/>
            <person name="Foster B."/>
            <person name="Gaskell J."/>
            <person name="Glotzer D."/>
            <person name="Gorecki P."/>
            <person name="Heitman J."/>
            <person name="Hesse C."/>
            <person name="Hori C."/>
            <person name="Igarashi K."/>
            <person name="Jurgens J.A."/>
            <person name="Kallen N."/>
            <person name="Kersten P."/>
            <person name="Kohler A."/>
            <person name="Kuees U."/>
            <person name="Kumar T.K.A."/>
            <person name="Kuo A."/>
            <person name="LaButti K."/>
            <person name="Larrondo L.F."/>
            <person name="Lindquist E."/>
            <person name="Ling A."/>
            <person name="Lombard V."/>
            <person name="Lucas S."/>
            <person name="Lundell T."/>
            <person name="Martin R."/>
            <person name="McLaughlin D.J."/>
            <person name="Morgenstern I."/>
            <person name="Morin E."/>
            <person name="Murat C."/>
            <person name="Nagy L.G."/>
            <person name="Nolan M."/>
            <person name="Ohm R.A."/>
            <person name="Patyshakuliyeva A."/>
            <person name="Rokas A."/>
            <person name="Ruiz-Duenas F.J."/>
            <person name="Sabat G."/>
            <person name="Salamov A."/>
            <person name="Samejima M."/>
            <person name="Schmutz J."/>
            <person name="Slot J.C."/>
            <person name="St John F."/>
            <person name="Stenlid J."/>
            <person name="Sun H."/>
            <person name="Sun S."/>
            <person name="Syed K."/>
            <person name="Tsang A."/>
            <person name="Wiebenga A."/>
            <person name="Young D."/>
            <person name="Pisabarro A."/>
            <person name="Eastwood D.C."/>
            <person name="Martin F."/>
            <person name="Cullen D."/>
            <person name="Grigoriev I.V."/>
            <person name="Hibbett D.S."/>
        </authorList>
    </citation>
    <scope>NUCLEOTIDE SEQUENCE [LARGE SCALE GENOMIC DNA]</scope>
    <source>
        <strain evidence="7 8">DJM-731 SS1</strain>
    </source>
</reference>
<keyword evidence="2" id="KW-0690">Ribosome biogenesis</keyword>
<comment type="subcellular location">
    <subcellularLocation>
        <location evidence="1">Nucleus</location>
        <location evidence="1">Nucleolus</location>
    </subcellularLocation>
</comment>
<name>M5GF23_DACPD</name>
<dbReference type="InterPro" id="IPR039761">
    <property type="entry name" value="Bms1/Tsr1"/>
</dbReference>
<dbReference type="GO" id="GO:0003924">
    <property type="term" value="F:GTPase activity"/>
    <property type="evidence" value="ECO:0007669"/>
    <property type="project" value="TreeGrafter"/>
</dbReference>
<dbReference type="AlphaFoldDB" id="M5GF23"/>
<evidence type="ECO:0000313" key="7">
    <source>
        <dbReference type="EMBL" id="EJU05912.1"/>
    </source>
</evidence>
<feature type="region of interest" description="Disordered" evidence="5">
    <location>
        <begin position="259"/>
        <end position="311"/>
    </location>
</feature>
<dbReference type="InterPro" id="IPR030387">
    <property type="entry name" value="G_Bms1/Tsr1_dom"/>
</dbReference>
<evidence type="ECO:0000256" key="1">
    <source>
        <dbReference type="ARBA" id="ARBA00004604"/>
    </source>
</evidence>
<dbReference type="EMBL" id="JH795856">
    <property type="protein sequence ID" value="EJU05912.1"/>
    <property type="molecule type" value="Genomic_DNA"/>
</dbReference>
<dbReference type="GeneID" id="63691192"/>
<evidence type="ECO:0000256" key="2">
    <source>
        <dbReference type="ARBA" id="ARBA00022517"/>
    </source>
</evidence>
<dbReference type="STRING" id="1858805.M5GF23"/>
<dbReference type="Pfam" id="PF08142">
    <property type="entry name" value="AARP2CN"/>
    <property type="match status" value="1"/>
</dbReference>
<dbReference type="RefSeq" id="XP_040632806.1">
    <property type="nucleotide sequence ID" value="XM_040776130.1"/>
</dbReference>
<dbReference type="PANTHER" id="PTHR12858">
    <property type="entry name" value="RIBOSOME BIOGENESIS PROTEIN"/>
    <property type="match status" value="1"/>
</dbReference>
<feature type="compositionally biased region" description="Acidic residues" evidence="5">
    <location>
        <begin position="277"/>
        <end position="308"/>
    </location>
</feature>
<dbReference type="OMA" id="MNLPRFK"/>
<accession>M5GF23</accession>
<comment type="similarity">
    <text evidence="4">Belongs to the TRAFAC class translation factor GTPase superfamily. Bms1-like GTPase family. TSR1 subfamily.</text>
</comment>
<dbReference type="GO" id="GO:0030688">
    <property type="term" value="C:preribosome, small subunit precursor"/>
    <property type="evidence" value="ECO:0007669"/>
    <property type="project" value="TreeGrafter"/>
</dbReference>
<gene>
    <name evidence="7" type="ORF">DACRYDRAFT_75358</name>
</gene>
<dbReference type="SMART" id="SM01362">
    <property type="entry name" value="DUF663"/>
    <property type="match status" value="1"/>
</dbReference>
<feature type="domain" description="Bms1-type G" evidence="6">
    <location>
        <begin position="1"/>
        <end position="125"/>
    </location>
</feature>
<feature type="region of interest" description="Disordered" evidence="5">
    <location>
        <begin position="210"/>
        <end position="233"/>
    </location>
</feature>